<dbReference type="Pfam" id="PF14616">
    <property type="entry name" value="Rua1_C"/>
    <property type="match status" value="1"/>
</dbReference>
<feature type="compositionally biased region" description="Low complexity" evidence="1">
    <location>
        <begin position="803"/>
        <end position="817"/>
    </location>
</feature>
<feature type="region of interest" description="Disordered" evidence="1">
    <location>
        <begin position="128"/>
        <end position="182"/>
    </location>
</feature>
<organism evidence="3 4">
    <name type="scientific">Batrachochytrium dendrobatidis (strain JEL423)</name>
    <dbReference type="NCBI Taxonomy" id="403673"/>
    <lineage>
        <taxon>Eukaryota</taxon>
        <taxon>Fungi</taxon>
        <taxon>Fungi incertae sedis</taxon>
        <taxon>Chytridiomycota</taxon>
        <taxon>Chytridiomycota incertae sedis</taxon>
        <taxon>Chytridiomycetes</taxon>
        <taxon>Rhizophydiales</taxon>
        <taxon>Rhizophydiales incertae sedis</taxon>
        <taxon>Batrachochytrium</taxon>
    </lineage>
</organism>
<dbReference type="OrthoDB" id="5595379at2759"/>
<evidence type="ECO:0000313" key="4">
    <source>
        <dbReference type="Proteomes" id="UP000077115"/>
    </source>
</evidence>
<proteinExistence type="predicted"/>
<dbReference type="Proteomes" id="UP000077115">
    <property type="component" value="Unassembled WGS sequence"/>
</dbReference>
<feature type="compositionally biased region" description="Polar residues" evidence="1">
    <location>
        <begin position="864"/>
        <end position="888"/>
    </location>
</feature>
<reference evidence="3 4" key="2">
    <citation type="submission" date="2016-05" db="EMBL/GenBank/DDBJ databases">
        <title>Lineage-specific infection strategies underlie the spectrum of fungal disease in amphibians.</title>
        <authorList>
            <person name="Cuomo C.A."/>
            <person name="Farrer R.A."/>
            <person name="James T."/>
            <person name="Longcore J."/>
            <person name="Birren B."/>
        </authorList>
    </citation>
    <scope>NUCLEOTIDE SEQUENCE [LARGE SCALE GENOMIC DNA]</scope>
    <source>
        <strain evidence="3 4">JEL423</strain>
    </source>
</reference>
<reference evidence="3 4" key="1">
    <citation type="submission" date="2006-10" db="EMBL/GenBank/DDBJ databases">
        <title>The Genome Sequence of Batrachochytrium dendrobatidis JEL423.</title>
        <authorList>
            <consortium name="The Broad Institute Genome Sequencing Platform"/>
            <person name="Birren B."/>
            <person name="Lander E."/>
            <person name="Galagan J."/>
            <person name="Cuomo C."/>
            <person name="Devon K."/>
            <person name="Jaffe D."/>
            <person name="Butler J."/>
            <person name="Alvarez P."/>
            <person name="Gnerre S."/>
            <person name="Grabherr M."/>
            <person name="Kleber M."/>
            <person name="Mauceli E."/>
            <person name="Brockman W."/>
            <person name="Young S."/>
            <person name="LaButti K."/>
            <person name="Sykes S."/>
            <person name="DeCaprio D."/>
            <person name="Crawford M."/>
            <person name="Koehrsen M."/>
            <person name="Engels R."/>
            <person name="Montgomery P."/>
            <person name="Pearson M."/>
            <person name="Howarth C."/>
            <person name="Larson L."/>
            <person name="White J."/>
            <person name="O'Leary S."/>
            <person name="Kodira C."/>
            <person name="Zeng Q."/>
            <person name="Yandava C."/>
            <person name="Alvarado L."/>
            <person name="Longcore J."/>
            <person name="James T."/>
        </authorList>
    </citation>
    <scope>NUCLEOTIDE SEQUENCE [LARGE SCALE GENOMIC DNA]</scope>
    <source>
        <strain evidence="3 4">JEL423</strain>
    </source>
</reference>
<dbReference type="VEuPathDB" id="FungiDB:BDEG_21063"/>
<dbReference type="AlphaFoldDB" id="A0A177WC70"/>
<dbReference type="PANTHER" id="PTHR28125:SF3">
    <property type="entry name" value="TRANSCRIPTION REGULATOR RUA1 C-TERMINAL DOMAIN-CONTAINING PROTEIN"/>
    <property type="match status" value="1"/>
</dbReference>
<feature type="region of interest" description="Disordered" evidence="1">
    <location>
        <begin position="389"/>
        <end position="410"/>
    </location>
</feature>
<feature type="compositionally biased region" description="Polar residues" evidence="1">
    <location>
        <begin position="169"/>
        <end position="181"/>
    </location>
</feature>
<feature type="compositionally biased region" description="Low complexity" evidence="1">
    <location>
        <begin position="845"/>
        <end position="856"/>
    </location>
</feature>
<dbReference type="EMBL" id="DS022300">
    <property type="protein sequence ID" value="OAJ36971.1"/>
    <property type="molecule type" value="Genomic_DNA"/>
</dbReference>
<protein>
    <recommendedName>
        <fullName evidence="2">Transcription regulator Rua1 C-terminal domain-containing protein</fullName>
    </recommendedName>
</protein>
<sequence length="1201" mass="128149">MSSHPLKLQLSRLDRHSHSPRAQSFLTEQSPGPYAYPFGFGDYAKFSLSPMSSSTSSILPAPAINAMPSIPSSTASDDLLWNASMNLHQSMAMPWPNSAIMTNSTHTSSVVDAPPFIASKLSLATSQPDSAHLSHYPVPQPPTGAHIQTPRSIKRPLTADQCKSESNEQHSSTNQVQTESSGHPMYSAMTEEEFFLLFPQNDQSDSATISPGMADLGKILSNGNLASLPYIKPYPDLHKRSKTAFENTDHSWCNLSDSGVQSLAALESNTAHHPLSSLNMPGQSILTGTLKEATSKFNRSRFQSLNTSMRGLGLDTNSPGAVSGSANAFFPSALGDPQLYSSAISNTPSFGYNCMLSPVVSSPSSQAATRSNSESNIMSGVSGLGFAAPSSKFRRGSPNPPHRRKSTSASLALGATQSCKNYRSIHSANVSEDWESFTCDPITVTQGSSGEMACATIKDTCVDATGVVLAGQSNTDSMHMSGATFADQPWDAITNESTSPTVTNMSSGQRLTAWKTGSLGKGENLSFTGSDTNVSAASKPHRAQNAGAQTHSKISPATECSGNNNSAGQSSASYYTSTAETASCFSKPAPVASQSASQIISPVSPSVPRGGPQSKYAASQFHDNISMRSPADYLQFSGATSSHAFVQGYPANMGMDAGNISAVFALNSPTSIMQDSLDGNSAFGKRSMFRSDSLVDPNSQFSFANFNQDPMQQFKYSIAPPLNISQPSHMQMPMTANSLGLMNLSPTTPSDCAMSTTLARAQSIPIPGMFGGNMTTDTLVNPMYDVHTSMVRGLSCDMSDTQSLPSSHRSSVLSIPNSVSSMGNGGMGLIDSIATTDFSNLMSDISGSSSRQSLGSAELKSKLNRIQTPSRSKTSTPKNSQKKASNVSKLVHSPKPLLTKGSLISKSALDTSNYTTTRPNLLQYPISASVSGHLPCYSNNASDTALPELFDTLQESGGDTGESTEERREQELLFVGDVYTPRWVRNHATHKQGLCELCPAPGRWLQLKNSAFWYHKQFTHGISSVSCLPFLQPVSLRTVWMLTAISIPVAGKDLTKERKDPTSSAYIMIEGCCHTCNEWIPLMSTKRRCATIQCSLVNVTNLVGKCSPAGATPAVLLTADEKSSKVQVSLYPNGEVVVPPVLLSVSSHFTEGVADIEARRGLVPAWYRHASKCHDHQKPRRATAPNMDAQDVSTITPPPQM</sequence>
<accession>A0A177WC70</accession>
<dbReference type="PANTHER" id="PTHR28125">
    <property type="entry name" value="MEIOTIC EXPRESSION UP-REGULATED PROTEIN 26"/>
    <property type="match status" value="1"/>
</dbReference>
<dbReference type="eggNOG" id="ENOG502R0SR">
    <property type="taxonomic scope" value="Eukaryota"/>
</dbReference>
<feature type="compositionally biased region" description="Low complexity" evidence="1">
    <location>
        <begin position="561"/>
        <end position="571"/>
    </location>
</feature>
<dbReference type="InterPro" id="IPR028012">
    <property type="entry name" value="Rua1_C"/>
</dbReference>
<feature type="domain" description="Transcription regulator Rua1 C-terminal" evidence="2">
    <location>
        <begin position="977"/>
        <end position="1088"/>
    </location>
</feature>
<feature type="region of interest" description="Disordered" evidence="1">
    <location>
        <begin position="1173"/>
        <end position="1201"/>
    </location>
</feature>
<gene>
    <name evidence="3" type="ORF">BDEG_21063</name>
</gene>
<evidence type="ECO:0000259" key="2">
    <source>
        <dbReference type="Pfam" id="PF14616"/>
    </source>
</evidence>
<evidence type="ECO:0000256" key="1">
    <source>
        <dbReference type="SAM" id="MobiDB-lite"/>
    </source>
</evidence>
<feature type="region of interest" description="Disordered" evidence="1">
    <location>
        <begin position="543"/>
        <end position="571"/>
    </location>
</feature>
<feature type="region of interest" description="Disordered" evidence="1">
    <location>
        <begin position="798"/>
        <end position="817"/>
    </location>
</feature>
<dbReference type="STRING" id="403673.A0A177WC70"/>
<name>A0A177WC70_BATDL</name>
<feature type="region of interest" description="Disordered" evidence="1">
    <location>
        <begin position="845"/>
        <end position="892"/>
    </location>
</feature>
<feature type="compositionally biased region" description="Polar residues" evidence="1">
    <location>
        <begin position="546"/>
        <end position="560"/>
    </location>
</feature>
<evidence type="ECO:0000313" key="3">
    <source>
        <dbReference type="EMBL" id="OAJ36971.1"/>
    </source>
</evidence>
<feature type="region of interest" description="Disordered" evidence="1">
    <location>
        <begin position="596"/>
        <end position="615"/>
    </location>
</feature>
<feature type="compositionally biased region" description="Low complexity" evidence="1">
    <location>
        <begin position="596"/>
        <end position="614"/>
    </location>
</feature>